<dbReference type="SUPFAM" id="SSF56349">
    <property type="entry name" value="DNA breaking-rejoining enzymes"/>
    <property type="match status" value="1"/>
</dbReference>
<dbReference type="RefSeq" id="WP_205104499.1">
    <property type="nucleotide sequence ID" value="NZ_JACJJG010000031.1"/>
</dbReference>
<dbReference type="GO" id="GO:0003677">
    <property type="term" value="F:DNA binding"/>
    <property type="evidence" value="ECO:0007669"/>
    <property type="project" value="UniProtKB-KW"/>
</dbReference>
<protein>
    <submittedName>
        <fullName evidence="5">Site-specific integrase</fullName>
    </submittedName>
</protein>
<name>A0A938WR60_9BACT</name>
<evidence type="ECO:0000313" key="5">
    <source>
        <dbReference type="EMBL" id="MBM6673667.1"/>
    </source>
</evidence>
<dbReference type="PANTHER" id="PTHR30349">
    <property type="entry name" value="PHAGE INTEGRASE-RELATED"/>
    <property type="match status" value="1"/>
</dbReference>
<dbReference type="GO" id="GO:0006310">
    <property type="term" value="P:DNA recombination"/>
    <property type="evidence" value="ECO:0007669"/>
    <property type="project" value="UniProtKB-KW"/>
</dbReference>
<evidence type="ECO:0000313" key="6">
    <source>
        <dbReference type="Proteomes" id="UP000706891"/>
    </source>
</evidence>
<comment type="similarity">
    <text evidence="1">Belongs to the 'phage' integrase family.</text>
</comment>
<dbReference type="InterPro" id="IPR050090">
    <property type="entry name" value="Tyrosine_recombinase_XerCD"/>
</dbReference>
<keyword evidence="3" id="KW-0233">DNA recombination</keyword>
<comment type="caution">
    <text evidence="5">The sequence shown here is derived from an EMBL/GenBank/DDBJ whole genome shotgun (WGS) entry which is preliminary data.</text>
</comment>
<gene>
    <name evidence="5" type="ORF">H6A34_07240</name>
</gene>
<dbReference type="PROSITE" id="PS51898">
    <property type="entry name" value="TYR_RECOMBINASE"/>
    <property type="match status" value="1"/>
</dbReference>
<feature type="domain" description="Tyr recombinase" evidence="4">
    <location>
        <begin position="241"/>
        <end position="411"/>
    </location>
</feature>
<dbReference type="Pfam" id="PF13102">
    <property type="entry name" value="Phage_int_SAM_5"/>
    <property type="match status" value="1"/>
</dbReference>
<proteinExistence type="inferred from homology"/>
<dbReference type="EMBL" id="JACJJG010000031">
    <property type="protein sequence ID" value="MBM6673667.1"/>
    <property type="molecule type" value="Genomic_DNA"/>
</dbReference>
<dbReference type="Proteomes" id="UP000706891">
    <property type="component" value="Unassembled WGS sequence"/>
</dbReference>
<dbReference type="InterPro" id="IPR013762">
    <property type="entry name" value="Integrase-like_cat_sf"/>
</dbReference>
<dbReference type="Gene3D" id="1.10.150.130">
    <property type="match status" value="1"/>
</dbReference>
<keyword evidence="6" id="KW-1185">Reference proteome</keyword>
<evidence type="ECO:0000259" key="4">
    <source>
        <dbReference type="PROSITE" id="PS51898"/>
    </source>
</evidence>
<dbReference type="InterPro" id="IPR025269">
    <property type="entry name" value="SAM-like_dom"/>
</dbReference>
<dbReference type="Gene3D" id="1.10.443.10">
    <property type="entry name" value="Intergrase catalytic core"/>
    <property type="match status" value="1"/>
</dbReference>
<reference evidence="5" key="2">
    <citation type="journal article" date="2021" name="Sci. Rep.">
        <title>The distribution of antibiotic resistance genes in chicken gut microbiota commensals.</title>
        <authorList>
            <person name="Juricova H."/>
            <person name="Matiasovicova J."/>
            <person name="Kubasova T."/>
            <person name="Cejkova D."/>
            <person name="Rychlik I."/>
        </authorList>
    </citation>
    <scope>NUCLEOTIDE SEQUENCE</scope>
    <source>
        <strain evidence="5">An824</strain>
    </source>
</reference>
<dbReference type="Pfam" id="PF00589">
    <property type="entry name" value="Phage_integrase"/>
    <property type="match status" value="1"/>
</dbReference>
<keyword evidence="2" id="KW-0238">DNA-binding</keyword>
<dbReference type="GO" id="GO:0015074">
    <property type="term" value="P:DNA integration"/>
    <property type="evidence" value="ECO:0007669"/>
    <property type="project" value="InterPro"/>
</dbReference>
<organism evidence="5 6">
    <name type="scientific">Marseilla massiliensis</name>
    <dbReference type="NCBI Taxonomy" id="1841864"/>
    <lineage>
        <taxon>Bacteria</taxon>
        <taxon>Pseudomonadati</taxon>
        <taxon>Bacteroidota</taxon>
        <taxon>Bacteroidia</taxon>
        <taxon>Bacteroidales</taxon>
        <taxon>Prevotellaceae</taxon>
        <taxon>Marseilla</taxon>
    </lineage>
</organism>
<dbReference type="InterPro" id="IPR010998">
    <property type="entry name" value="Integrase_recombinase_N"/>
</dbReference>
<evidence type="ECO:0000256" key="3">
    <source>
        <dbReference type="ARBA" id="ARBA00023172"/>
    </source>
</evidence>
<sequence>MKKTLPNTKVTVKLRRSRYKEEWYLIIESYPVYKRGSNRASRVVESINRTISTPIWDKSSIARILPDGSFNYKPKRDLNGIIQCRSTIDQEACIYADNVRKLRQHEYDSAILYTDKENELAAQNERSEQDFIKYFNGIISKRHPNSSNSIIVNWMRVGELLKIYSQGNPIPFKSISVKLLEDIKMFLLRAPMGGNKKGTISQNTASTYFSIVKAGLKQAFIDEYLTVDISAKVKGISQIEKPRVALSMNEVQMLVDTPCKDDVLKRAFLFSILTGLRHSDIKPLKWKQIQQTSKGTWQAVVVQQKTKKLDCKPVTAQALQLCGERPDDDERLVFEGLTDISWISHPLKEWIEASGIKKHVTFHCGRHSFASLLLENGVDIYTIKSLMGHTNVKTTQIYTHLVDAAKEKAANTLHIDNLPV</sequence>
<reference evidence="5" key="1">
    <citation type="submission" date="2020-08" db="EMBL/GenBank/DDBJ databases">
        <authorList>
            <person name="Cejkova D."/>
            <person name="Kubasova T."/>
            <person name="Jahodarova E."/>
            <person name="Rychlik I."/>
        </authorList>
    </citation>
    <scope>NUCLEOTIDE SEQUENCE</scope>
    <source>
        <strain evidence="5">An824</strain>
    </source>
</reference>
<evidence type="ECO:0000256" key="1">
    <source>
        <dbReference type="ARBA" id="ARBA00008857"/>
    </source>
</evidence>
<dbReference type="AlphaFoldDB" id="A0A938WR60"/>
<dbReference type="InterPro" id="IPR002104">
    <property type="entry name" value="Integrase_catalytic"/>
</dbReference>
<dbReference type="PANTHER" id="PTHR30349:SF64">
    <property type="entry name" value="PROPHAGE INTEGRASE INTD-RELATED"/>
    <property type="match status" value="1"/>
</dbReference>
<accession>A0A938WR60</accession>
<evidence type="ECO:0000256" key="2">
    <source>
        <dbReference type="ARBA" id="ARBA00023125"/>
    </source>
</evidence>
<dbReference type="InterPro" id="IPR011010">
    <property type="entry name" value="DNA_brk_join_enz"/>
</dbReference>
<dbReference type="CDD" id="cd01185">
    <property type="entry name" value="INTN1_C_like"/>
    <property type="match status" value="1"/>
</dbReference>